<sequence length="294" mass="33415">MKKAYRKINMLGKALALVLISGLALTSCQNNDNDLYQDDPIVRLAKAKQQMKDHLVNESAEGWIVTFRPDGGKQLGEFNVWFDFKEDWKVDVKTDFDVNNLGVESSDFNFTMLRTFALSFPYGNKIHEFTQGSFINKAGEEEMYSNRSDIEFLFKDYLANGDILTTGYLSGQDVVFRKATQEDKKFRFDAKWQIYDQLEEMKQVTLIQDGVSKRLNFLANERHRSAYIGKISGNSISEMLTETGIVTFGVNDAGEVELVPALELENGKTIDKLVLIGNTFYGEADSENTILIRK</sequence>
<proteinExistence type="predicted"/>
<dbReference type="PROSITE" id="PS51257">
    <property type="entry name" value="PROKAR_LIPOPROTEIN"/>
    <property type="match status" value="1"/>
</dbReference>
<dbReference type="Proteomes" id="UP000255024">
    <property type="component" value="Unassembled WGS sequence"/>
</dbReference>
<dbReference type="InterPro" id="IPR025396">
    <property type="entry name" value="DUF4302"/>
</dbReference>
<organism evidence="2 3">
    <name type="scientific">Myroides odoratus</name>
    <name type="common">Flavobacterium odoratum</name>
    <dbReference type="NCBI Taxonomy" id="256"/>
    <lineage>
        <taxon>Bacteria</taxon>
        <taxon>Pseudomonadati</taxon>
        <taxon>Bacteroidota</taxon>
        <taxon>Flavobacteriia</taxon>
        <taxon>Flavobacteriales</taxon>
        <taxon>Flavobacteriaceae</taxon>
        <taxon>Myroides</taxon>
    </lineage>
</organism>
<protein>
    <recommendedName>
        <fullName evidence="4">DUF4987 domain-containing protein</fullName>
    </recommendedName>
</protein>
<feature type="chain" id="PRO_5016871248" description="DUF4987 domain-containing protein" evidence="1">
    <location>
        <begin position="27"/>
        <end position="294"/>
    </location>
</feature>
<keyword evidence="1" id="KW-0732">Signal</keyword>
<dbReference type="RefSeq" id="WP_115091861.1">
    <property type="nucleotide sequence ID" value="NZ_CP068107.1"/>
</dbReference>
<reference evidence="2 3" key="1">
    <citation type="submission" date="2018-06" db="EMBL/GenBank/DDBJ databases">
        <authorList>
            <consortium name="Pathogen Informatics"/>
            <person name="Doyle S."/>
        </authorList>
    </citation>
    <scope>NUCLEOTIDE SEQUENCE [LARGE SCALE GENOMIC DNA]</scope>
    <source>
        <strain evidence="2 3">NCTC11179</strain>
    </source>
</reference>
<name>A0A378U1J4_MYROD</name>
<dbReference type="AlphaFoldDB" id="A0A378U1J4"/>
<accession>A0A378U1J4</accession>
<evidence type="ECO:0000256" key="1">
    <source>
        <dbReference type="SAM" id="SignalP"/>
    </source>
</evidence>
<evidence type="ECO:0000313" key="2">
    <source>
        <dbReference type="EMBL" id="STZ69027.1"/>
    </source>
</evidence>
<gene>
    <name evidence="2" type="ORF">NCTC11179_02517</name>
</gene>
<evidence type="ECO:0000313" key="3">
    <source>
        <dbReference type="Proteomes" id="UP000255024"/>
    </source>
</evidence>
<feature type="signal peptide" evidence="1">
    <location>
        <begin position="1"/>
        <end position="26"/>
    </location>
</feature>
<keyword evidence="3" id="KW-1185">Reference proteome</keyword>
<dbReference type="Pfam" id="PF14135">
    <property type="entry name" value="DUF4302"/>
    <property type="match status" value="1"/>
</dbReference>
<evidence type="ECO:0008006" key="4">
    <source>
        <dbReference type="Google" id="ProtNLM"/>
    </source>
</evidence>
<dbReference type="EMBL" id="UGQL01000002">
    <property type="protein sequence ID" value="STZ69027.1"/>
    <property type="molecule type" value="Genomic_DNA"/>
</dbReference>